<keyword evidence="2" id="KW-1185">Reference proteome</keyword>
<protein>
    <submittedName>
        <fullName evidence="1">Uncharacterized protein</fullName>
    </submittedName>
</protein>
<name>A0A4R5AWW4_9ACTN</name>
<gene>
    <name evidence="1" type="ORF">E1298_31480</name>
</gene>
<evidence type="ECO:0000313" key="1">
    <source>
        <dbReference type="EMBL" id="TDD75674.1"/>
    </source>
</evidence>
<sequence length="106" mass="10790">MGLGVRDGVRDGVGVGEGRLVVFVPEGDGEPLDGLPDGVVDGEVVEEAGVDARDCEEVVFISAGIAISAPMTKNTAAMTTLGNCIAFLLGPPGRGPGGWRMILDHS</sequence>
<reference evidence="1 2" key="1">
    <citation type="submission" date="2019-03" db="EMBL/GenBank/DDBJ databases">
        <title>Draft genome sequences of novel Actinobacteria.</title>
        <authorList>
            <person name="Sahin N."/>
            <person name="Ay H."/>
            <person name="Saygin H."/>
        </authorList>
    </citation>
    <scope>NUCLEOTIDE SEQUENCE [LARGE SCALE GENOMIC DNA]</scope>
    <source>
        <strain evidence="1 2">H3C3</strain>
    </source>
</reference>
<dbReference type="Proteomes" id="UP000294513">
    <property type="component" value="Unassembled WGS sequence"/>
</dbReference>
<evidence type="ECO:0000313" key="2">
    <source>
        <dbReference type="Proteomes" id="UP000294513"/>
    </source>
</evidence>
<dbReference type="OrthoDB" id="10007024at2"/>
<accession>A0A4R5AWW4</accession>
<dbReference type="RefSeq" id="WP_131899730.1">
    <property type="nucleotide sequence ID" value="NZ_SMKU01000222.1"/>
</dbReference>
<proteinExistence type="predicted"/>
<comment type="caution">
    <text evidence="1">The sequence shown here is derived from an EMBL/GenBank/DDBJ whole genome shotgun (WGS) entry which is preliminary data.</text>
</comment>
<organism evidence="1 2">
    <name type="scientific">Actinomadura rubrisoli</name>
    <dbReference type="NCBI Taxonomy" id="2530368"/>
    <lineage>
        <taxon>Bacteria</taxon>
        <taxon>Bacillati</taxon>
        <taxon>Actinomycetota</taxon>
        <taxon>Actinomycetes</taxon>
        <taxon>Streptosporangiales</taxon>
        <taxon>Thermomonosporaceae</taxon>
        <taxon>Actinomadura</taxon>
    </lineage>
</organism>
<dbReference type="AlphaFoldDB" id="A0A4R5AWW4"/>
<dbReference type="EMBL" id="SMKU01000222">
    <property type="protein sequence ID" value="TDD75674.1"/>
    <property type="molecule type" value="Genomic_DNA"/>
</dbReference>